<protein>
    <submittedName>
        <fullName evidence="6">DNA-binding transcriptional regulator HcaR</fullName>
    </submittedName>
</protein>
<evidence type="ECO:0000256" key="2">
    <source>
        <dbReference type="ARBA" id="ARBA00023015"/>
    </source>
</evidence>
<dbReference type="EMBL" id="CP038469">
    <property type="protein sequence ID" value="QBX83078.1"/>
    <property type="molecule type" value="Genomic_DNA"/>
</dbReference>
<keyword evidence="7" id="KW-1185">Reference proteome</keyword>
<dbReference type="Gene3D" id="1.10.10.10">
    <property type="entry name" value="Winged helix-like DNA-binding domain superfamily/Winged helix DNA-binding domain"/>
    <property type="match status" value="1"/>
</dbReference>
<dbReference type="InterPro" id="IPR005119">
    <property type="entry name" value="LysR_subst-bd"/>
</dbReference>
<dbReference type="Proteomes" id="UP000296284">
    <property type="component" value="Chromosome"/>
</dbReference>
<keyword evidence="3 6" id="KW-0238">DNA-binding</keyword>
<dbReference type="InterPro" id="IPR000847">
    <property type="entry name" value="LysR_HTH_N"/>
</dbReference>
<dbReference type="PANTHER" id="PTHR30346">
    <property type="entry name" value="TRANSCRIPTIONAL DUAL REGULATOR HCAR-RELATED"/>
    <property type="match status" value="1"/>
</dbReference>
<dbReference type="SUPFAM" id="SSF53850">
    <property type="entry name" value="Periplasmic binding protein-like II"/>
    <property type="match status" value="1"/>
</dbReference>
<accession>A0ABX5TBP3</accession>
<organism evidence="6 7">
    <name type="scientific">Citrobacter tructae</name>
    <dbReference type="NCBI Taxonomy" id="2562449"/>
    <lineage>
        <taxon>Bacteria</taxon>
        <taxon>Pseudomonadati</taxon>
        <taxon>Pseudomonadota</taxon>
        <taxon>Gammaproteobacteria</taxon>
        <taxon>Enterobacterales</taxon>
        <taxon>Enterobacteriaceae</taxon>
        <taxon>Citrobacter</taxon>
    </lineage>
</organism>
<dbReference type="GO" id="GO:0003677">
    <property type="term" value="F:DNA binding"/>
    <property type="evidence" value="ECO:0007669"/>
    <property type="project" value="UniProtKB-KW"/>
</dbReference>
<dbReference type="Pfam" id="PF03466">
    <property type="entry name" value="LysR_substrate"/>
    <property type="match status" value="1"/>
</dbReference>
<dbReference type="PRINTS" id="PR00039">
    <property type="entry name" value="HTHLYSR"/>
</dbReference>
<proteinExistence type="inferred from homology"/>
<feature type="domain" description="HTH lysR-type" evidence="5">
    <location>
        <begin position="1"/>
        <end position="58"/>
    </location>
</feature>
<keyword evidence="4" id="KW-0804">Transcription</keyword>
<evidence type="ECO:0000313" key="7">
    <source>
        <dbReference type="Proteomes" id="UP000296284"/>
    </source>
</evidence>
<name>A0ABX5TBP3_9ENTR</name>
<evidence type="ECO:0000256" key="3">
    <source>
        <dbReference type="ARBA" id="ARBA00023125"/>
    </source>
</evidence>
<dbReference type="InterPro" id="IPR036390">
    <property type="entry name" value="WH_DNA-bd_sf"/>
</dbReference>
<dbReference type="PANTHER" id="PTHR30346:SF0">
    <property type="entry name" value="HCA OPERON TRANSCRIPTIONAL ACTIVATOR HCAR"/>
    <property type="match status" value="1"/>
</dbReference>
<dbReference type="Gene3D" id="3.40.190.10">
    <property type="entry name" value="Periplasmic binding protein-like II"/>
    <property type="match status" value="2"/>
</dbReference>
<dbReference type="InterPro" id="IPR036388">
    <property type="entry name" value="WH-like_DNA-bd_sf"/>
</dbReference>
<evidence type="ECO:0000313" key="6">
    <source>
        <dbReference type="EMBL" id="QBX83078.1"/>
    </source>
</evidence>
<dbReference type="PROSITE" id="PS50931">
    <property type="entry name" value="HTH_LYSR"/>
    <property type="match status" value="1"/>
</dbReference>
<comment type="similarity">
    <text evidence="1">Belongs to the LysR transcriptional regulatory family.</text>
</comment>
<keyword evidence="2" id="KW-0805">Transcription regulation</keyword>
<dbReference type="SUPFAM" id="SSF46785">
    <property type="entry name" value="Winged helix' DNA-binding domain"/>
    <property type="match status" value="1"/>
</dbReference>
<evidence type="ECO:0000256" key="1">
    <source>
        <dbReference type="ARBA" id="ARBA00009437"/>
    </source>
</evidence>
<evidence type="ECO:0000259" key="5">
    <source>
        <dbReference type="PROSITE" id="PS50931"/>
    </source>
</evidence>
<reference evidence="6 7" key="1">
    <citation type="submission" date="2019-03" db="EMBL/GenBank/DDBJ databases">
        <title>Complete genome sequence of Citrobacter sp. SNU WT2 isolated from diseased rainbow trout.</title>
        <authorList>
            <person name="Oh W.T."/>
            <person name="Park S.C."/>
        </authorList>
    </citation>
    <scope>NUCLEOTIDE SEQUENCE [LARGE SCALE GENOMIC DNA]</scope>
    <source>
        <strain evidence="6 7">SNU WT2</strain>
    </source>
</reference>
<gene>
    <name evidence="6" type="primary">hcaR</name>
    <name evidence="6" type="ORF">E4Z61_23100</name>
</gene>
<dbReference type="Pfam" id="PF00126">
    <property type="entry name" value="HTH_1"/>
    <property type="match status" value="1"/>
</dbReference>
<evidence type="ECO:0000256" key="4">
    <source>
        <dbReference type="ARBA" id="ARBA00023163"/>
    </source>
</evidence>
<dbReference type="NCBIfam" id="NF007385">
    <property type="entry name" value="PRK09906.1"/>
    <property type="match status" value="1"/>
</dbReference>
<sequence length="299" mass="32981">MELRHLRYFVAVAQALNFTRAAEKLHTSQPSLSSQIRDLEACVGVTLLVRDKRTVALTAAGECFLQDALAILEQAENAKIRARKAVQEDSHFSIGFVPSAEVNLLPKVLPLFRLKQPDTHIELVSLITTAQEEKILRGELDVGLMRHPVYSPELDYLELIHEPLVVVLPVNHPLASEKTISAQQLHGVNFVSTDPAYSGALAKIVKTWFQQQESQPNIVQVATNILVTMNLVGMGLGVTLIPGYMNNFNTGQVVFRPITGDAPTIALLMAWKRGEMKPALTDFITTVQERLAVPMAESS</sequence>
<dbReference type="RefSeq" id="WP_135324742.1">
    <property type="nucleotide sequence ID" value="NZ_CP038469.1"/>
</dbReference>